<reference evidence="2" key="1">
    <citation type="submission" date="2024-03" db="EMBL/GenBank/DDBJ databases">
        <title>Chitinophaga horti sp. nov., isolated from garden soil.</title>
        <authorList>
            <person name="Lee D.S."/>
            <person name="Han D.M."/>
            <person name="Baek J.H."/>
            <person name="Choi D.G."/>
            <person name="Jeon J.H."/>
            <person name="Jeon C.O."/>
        </authorList>
    </citation>
    <scope>NUCLEOTIDE SEQUENCE [LARGE SCALE GENOMIC DNA]</scope>
    <source>
        <strain evidence="2">GPA1</strain>
    </source>
</reference>
<dbReference type="Gene3D" id="3.30.70.100">
    <property type="match status" value="1"/>
</dbReference>
<accession>A0ABZ2YQR0</accession>
<keyword evidence="2" id="KW-1185">Reference proteome</keyword>
<keyword evidence="1" id="KW-0560">Oxidoreductase</keyword>
<gene>
    <name evidence="1" type="ORF">WJU16_01245</name>
</gene>
<proteinExistence type="predicted"/>
<sequence length="145" mass="16762">MKQILKTIILIMPILMAMKAFGQHKNQFKMEQKNREERIVSEQVAVIDKISIPQKAIAAYAEKSLFIRNTLRQQPGFVKYEIFQQTDDSGDLQVITVATWEHRQRMEDASVVIREAMQRAGINLPAFLAQHAITMERGIYQTVEE</sequence>
<organism evidence="1 2">
    <name type="scientific">Chitinophaga pollutisoli</name>
    <dbReference type="NCBI Taxonomy" id="3133966"/>
    <lineage>
        <taxon>Bacteria</taxon>
        <taxon>Pseudomonadati</taxon>
        <taxon>Bacteroidota</taxon>
        <taxon>Chitinophagia</taxon>
        <taxon>Chitinophagales</taxon>
        <taxon>Chitinophagaceae</taxon>
        <taxon>Chitinophaga</taxon>
    </lineage>
</organism>
<dbReference type="GO" id="GO:0004497">
    <property type="term" value="F:monooxygenase activity"/>
    <property type="evidence" value="ECO:0007669"/>
    <property type="project" value="UniProtKB-KW"/>
</dbReference>
<name>A0ABZ2YQR0_9BACT</name>
<dbReference type="RefSeq" id="WP_341836511.1">
    <property type="nucleotide sequence ID" value="NZ_CP149822.1"/>
</dbReference>
<evidence type="ECO:0000313" key="1">
    <source>
        <dbReference type="EMBL" id="WZN41662.1"/>
    </source>
</evidence>
<dbReference type="InterPro" id="IPR011008">
    <property type="entry name" value="Dimeric_a/b-barrel"/>
</dbReference>
<protein>
    <submittedName>
        <fullName evidence="1">Antibiotic biosynthesis monooxygenase</fullName>
    </submittedName>
</protein>
<keyword evidence="1" id="KW-0503">Monooxygenase</keyword>
<dbReference type="EMBL" id="CP149822">
    <property type="protein sequence ID" value="WZN41662.1"/>
    <property type="molecule type" value="Genomic_DNA"/>
</dbReference>
<dbReference type="Proteomes" id="UP001485459">
    <property type="component" value="Chromosome"/>
</dbReference>
<dbReference type="SUPFAM" id="SSF54909">
    <property type="entry name" value="Dimeric alpha+beta barrel"/>
    <property type="match status" value="1"/>
</dbReference>
<evidence type="ECO:0000313" key="2">
    <source>
        <dbReference type="Proteomes" id="UP001485459"/>
    </source>
</evidence>